<keyword evidence="4" id="KW-1185">Reference proteome</keyword>
<evidence type="ECO:0000313" key="3">
    <source>
        <dbReference type="EMBL" id="GAA0495582.1"/>
    </source>
</evidence>
<dbReference type="PIRSF" id="PIRSF017082">
    <property type="entry name" value="YflP"/>
    <property type="match status" value="1"/>
</dbReference>
<reference evidence="3 4" key="1">
    <citation type="journal article" date="2019" name="Int. J. Syst. Evol. Microbiol.">
        <title>The Global Catalogue of Microorganisms (GCM) 10K type strain sequencing project: providing services to taxonomists for standard genome sequencing and annotation.</title>
        <authorList>
            <consortium name="The Broad Institute Genomics Platform"/>
            <consortium name="The Broad Institute Genome Sequencing Center for Infectious Disease"/>
            <person name="Wu L."/>
            <person name="Ma J."/>
        </authorList>
    </citation>
    <scope>NUCLEOTIDE SEQUENCE [LARGE SCALE GENOMIC DNA]</scope>
    <source>
        <strain evidence="3 4">JCM 14330</strain>
    </source>
</reference>
<sequence>MHVQKNGKPARILGTLALLAAMASGAAAAGGAEWPQRPLTMIVPFVAGGGGDTLARLYAREMEKQLRQPIIIDNRAGAGGNIGTAAGARAAPDGQTVVFGTNGTMATNHWLYKAVGYAPDDFEPVARFSVISMVMFVSPDSPFNSAQELIGYAKKHPGELTCASAGNGTASHMACGLLQQMAKIDLTHVPYKGGAPASTDVRSGRVSFMIDVAPYLVPLAKSKQIKVLAVSTPQRIPTLPDAPTLSESGVPGYELFAWDGLFVPKGTPPERLDRLHQAVNAVLSDPAFERSMEERGSINSPMSRREFADFVHKEYRRQGEIAKMIGVQVD</sequence>
<gene>
    <name evidence="3" type="ORF">GCM10009097_09560</name>
</gene>
<accession>A0ABN1BDS4</accession>
<keyword evidence="2" id="KW-0732">Signal</keyword>
<comment type="caution">
    <text evidence="3">The sequence shown here is derived from an EMBL/GenBank/DDBJ whole genome shotgun (WGS) entry which is preliminary data.</text>
</comment>
<dbReference type="RefSeq" id="WP_343927200.1">
    <property type="nucleotide sequence ID" value="NZ_BAAAEN010000002.1"/>
</dbReference>
<dbReference type="Gene3D" id="3.40.190.150">
    <property type="entry name" value="Bordetella uptake gene, domain 1"/>
    <property type="match status" value="1"/>
</dbReference>
<dbReference type="Proteomes" id="UP001501706">
    <property type="component" value="Unassembled WGS sequence"/>
</dbReference>
<dbReference type="PANTHER" id="PTHR42928">
    <property type="entry name" value="TRICARBOXYLATE-BINDING PROTEIN"/>
    <property type="match status" value="1"/>
</dbReference>
<dbReference type="EMBL" id="BAAAEN010000002">
    <property type="protein sequence ID" value="GAA0495582.1"/>
    <property type="molecule type" value="Genomic_DNA"/>
</dbReference>
<dbReference type="Gene3D" id="3.40.190.10">
    <property type="entry name" value="Periplasmic binding protein-like II"/>
    <property type="match status" value="1"/>
</dbReference>
<dbReference type="InterPro" id="IPR042100">
    <property type="entry name" value="Bug_dom1"/>
</dbReference>
<comment type="similarity">
    <text evidence="1">Belongs to the UPF0065 (bug) family.</text>
</comment>
<dbReference type="Pfam" id="PF03401">
    <property type="entry name" value="TctC"/>
    <property type="match status" value="1"/>
</dbReference>
<proteinExistence type="inferred from homology"/>
<evidence type="ECO:0000256" key="2">
    <source>
        <dbReference type="SAM" id="SignalP"/>
    </source>
</evidence>
<dbReference type="InterPro" id="IPR005064">
    <property type="entry name" value="BUG"/>
</dbReference>
<feature type="signal peptide" evidence="2">
    <location>
        <begin position="1"/>
        <end position="28"/>
    </location>
</feature>
<protein>
    <submittedName>
        <fullName evidence="3">Tripartite tricarboxylate transporter substrate binding protein</fullName>
    </submittedName>
</protein>
<dbReference type="CDD" id="cd07012">
    <property type="entry name" value="PBP2_Bug_TTT"/>
    <property type="match status" value="1"/>
</dbReference>
<evidence type="ECO:0000313" key="4">
    <source>
        <dbReference type="Proteomes" id="UP001501706"/>
    </source>
</evidence>
<feature type="chain" id="PRO_5046300399" evidence="2">
    <location>
        <begin position="29"/>
        <end position="330"/>
    </location>
</feature>
<organism evidence="3 4">
    <name type="scientific">Pigmentiphaga daeguensis</name>
    <dbReference type="NCBI Taxonomy" id="414049"/>
    <lineage>
        <taxon>Bacteria</taxon>
        <taxon>Pseudomonadati</taxon>
        <taxon>Pseudomonadota</taxon>
        <taxon>Betaproteobacteria</taxon>
        <taxon>Burkholderiales</taxon>
        <taxon>Alcaligenaceae</taxon>
        <taxon>Pigmentiphaga</taxon>
    </lineage>
</organism>
<dbReference type="SUPFAM" id="SSF53850">
    <property type="entry name" value="Periplasmic binding protein-like II"/>
    <property type="match status" value="1"/>
</dbReference>
<dbReference type="PANTHER" id="PTHR42928:SF5">
    <property type="entry name" value="BLR1237 PROTEIN"/>
    <property type="match status" value="1"/>
</dbReference>
<name>A0ABN1BDS4_9BURK</name>
<evidence type="ECO:0000256" key="1">
    <source>
        <dbReference type="ARBA" id="ARBA00006987"/>
    </source>
</evidence>